<dbReference type="GO" id="GO:0006284">
    <property type="term" value="P:base-excision repair"/>
    <property type="evidence" value="ECO:0007669"/>
    <property type="project" value="TreeGrafter"/>
</dbReference>
<keyword evidence="7" id="KW-0540">Nuclease</keyword>
<dbReference type="PROSITE" id="PS51432">
    <property type="entry name" value="AP_NUCLEASE_F2_4"/>
    <property type="match status" value="1"/>
</dbReference>
<dbReference type="InterPro" id="IPR001719">
    <property type="entry name" value="AP_endonuc_2"/>
</dbReference>
<feature type="domain" description="Xylose isomerase-like TIM barrel" evidence="8">
    <location>
        <begin position="20"/>
        <end position="273"/>
    </location>
</feature>
<dbReference type="GO" id="GO:0008833">
    <property type="term" value="F:deoxyribonuclease IV (phage-T4-induced) activity"/>
    <property type="evidence" value="ECO:0007669"/>
    <property type="project" value="UniProtKB-UniRule"/>
</dbReference>
<dbReference type="RefSeq" id="WP_160361294.1">
    <property type="nucleotide sequence ID" value="NZ_WSRQ01000073.1"/>
</dbReference>
<protein>
    <recommendedName>
        <fullName evidence="7">Probable endonuclease 4</fullName>
        <ecNumber evidence="7">3.1.21.2</ecNumber>
    </recommendedName>
    <alternativeName>
        <fullName evidence="7">Endodeoxyribonuclease IV</fullName>
    </alternativeName>
    <alternativeName>
        <fullName evidence="7">Endonuclease IV</fullName>
    </alternativeName>
</protein>
<feature type="binding site" evidence="7">
    <location>
        <position position="224"/>
    </location>
    <ligand>
        <name>Zn(2+)</name>
        <dbReference type="ChEBI" id="CHEBI:29105"/>
        <label>3</label>
    </ligand>
</feature>
<comment type="caution">
    <text evidence="9">The sequence shown here is derived from an EMBL/GenBank/DDBJ whole genome shotgun (WGS) entry which is preliminary data.</text>
</comment>
<dbReference type="NCBIfam" id="TIGR00587">
    <property type="entry name" value="nfo"/>
    <property type="match status" value="1"/>
</dbReference>
<gene>
    <name evidence="7" type="primary">nfo</name>
    <name evidence="9" type="ORF">GKZ28_24325</name>
</gene>
<keyword evidence="4 7" id="KW-0378">Hydrolase</keyword>
<evidence type="ECO:0000313" key="9">
    <source>
        <dbReference type="EMBL" id="MVX66794.1"/>
    </source>
</evidence>
<keyword evidence="6 7" id="KW-0234">DNA repair</keyword>
<dbReference type="GO" id="GO:0003906">
    <property type="term" value="F:DNA-(apurinic or apyrimidinic site) endonuclease activity"/>
    <property type="evidence" value="ECO:0007669"/>
    <property type="project" value="TreeGrafter"/>
</dbReference>
<organism evidence="9 10">
    <name type="scientific">Clostridium chromiireducens</name>
    <dbReference type="NCBI Taxonomy" id="225345"/>
    <lineage>
        <taxon>Bacteria</taxon>
        <taxon>Bacillati</taxon>
        <taxon>Bacillota</taxon>
        <taxon>Clostridia</taxon>
        <taxon>Eubacteriales</taxon>
        <taxon>Clostridiaceae</taxon>
        <taxon>Clostridium</taxon>
    </lineage>
</organism>
<evidence type="ECO:0000313" key="10">
    <source>
        <dbReference type="Proteomes" id="UP000656077"/>
    </source>
</evidence>
<keyword evidence="7" id="KW-0255">Endonuclease</keyword>
<dbReference type="Pfam" id="PF01261">
    <property type="entry name" value="AP_endonuc_2"/>
    <property type="match status" value="1"/>
</dbReference>
<dbReference type="GO" id="GO:0008270">
    <property type="term" value="F:zinc ion binding"/>
    <property type="evidence" value="ECO:0007669"/>
    <property type="project" value="UniProtKB-UniRule"/>
</dbReference>
<dbReference type="InterPro" id="IPR013022">
    <property type="entry name" value="Xyl_isomerase-like_TIM-brl"/>
</dbReference>
<dbReference type="AlphaFoldDB" id="A0A964RRV6"/>
<keyword evidence="2 7" id="KW-0479">Metal-binding</keyword>
<dbReference type="EC" id="3.1.21.2" evidence="7"/>
<dbReference type="GO" id="GO:0008081">
    <property type="term" value="F:phosphoric diester hydrolase activity"/>
    <property type="evidence" value="ECO:0007669"/>
    <property type="project" value="TreeGrafter"/>
</dbReference>
<dbReference type="SUPFAM" id="SSF51658">
    <property type="entry name" value="Xylose isomerase-like"/>
    <property type="match status" value="1"/>
</dbReference>
<name>A0A964RRV6_9CLOT</name>
<dbReference type="InterPro" id="IPR018246">
    <property type="entry name" value="AP_endonuc_F2_Zn_BS"/>
</dbReference>
<feature type="binding site" evidence="7">
    <location>
        <position position="107"/>
    </location>
    <ligand>
        <name>Zn(2+)</name>
        <dbReference type="ChEBI" id="CHEBI:29105"/>
        <label>1</label>
    </ligand>
</feature>
<dbReference type="Gene3D" id="3.20.20.150">
    <property type="entry name" value="Divalent-metal-dependent TIM barrel enzymes"/>
    <property type="match status" value="1"/>
</dbReference>
<keyword evidence="5 7" id="KW-0862">Zinc</keyword>
<evidence type="ECO:0000256" key="2">
    <source>
        <dbReference type="ARBA" id="ARBA00022723"/>
    </source>
</evidence>
<evidence type="ECO:0000256" key="7">
    <source>
        <dbReference type="HAMAP-Rule" id="MF_00152"/>
    </source>
</evidence>
<dbReference type="GO" id="GO:0003677">
    <property type="term" value="F:DNA binding"/>
    <property type="evidence" value="ECO:0007669"/>
    <property type="project" value="InterPro"/>
</dbReference>
<evidence type="ECO:0000256" key="1">
    <source>
        <dbReference type="ARBA" id="ARBA00005340"/>
    </source>
</evidence>
<comment type="similarity">
    <text evidence="1 7">Belongs to the AP endonuclease 2 family.</text>
</comment>
<comment type="cofactor">
    <cofactor evidence="7">
        <name>Zn(2+)</name>
        <dbReference type="ChEBI" id="CHEBI:29105"/>
    </cofactor>
    <text evidence="7">Binds 3 Zn(2+) ions.</text>
</comment>
<evidence type="ECO:0000256" key="4">
    <source>
        <dbReference type="ARBA" id="ARBA00022801"/>
    </source>
</evidence>
<dbReference type="HAMAP" id="MF_00152">
    <property type="entry name" value="Nfo"/>
    <property type="match status" value="1"/>
</dbReference>
<dbReference type="Proteomes" id="UP000656077">
    <property type="component" value="Unassembled WGS sequence"/>
</dbReference>
<dbReference type="PANTHER" id="PTHR21445">
    <property type="entry name" value="ENDONUCLEASE IV ENDODEOXYRIBONUCLEASE IV"/>
    <property type="match status" value="1"/>
</dbReference>
<feature type="binding site" evidence="7">
    <location>
        <position position="179"/>
    </location>
    <ligand>
        <name>Zn(2+)</name>
        <dbReference type="ChEBI" id="CHEBI:29105"/>
        <label>3</label>
    </ligand>
</feature>
<accession>A0A964RRV6</accession>
<comment type="function">
    <text evidence="7">Endonuclease IV plays a role in DNA repair. It cleaves phosphodiester bonds at apurinic or apyrimidinic (AP) sites, generating a 3'-hydroxyl group and a 5'-terminal sugar phosphate.</text>
</comment>
<dbReference type="CDD" id="cd00019">
    <property type="entry name" value="AP2Ec"/>
    <property type="match status" value="1"/>
</dbReference>
<feature type="binding site" evidence="7">
    <location>
        <position position="256"/>
    </location>
    <ligand>
        <name>Zn(2+)</name>
        <dbReference type="ChEBI" id="CHEBI:29105"/>
        <label>2</label>
    </ligand>
</feature>
<feature type="binding site" evidence="7">
    <location>
        <position position="176"/>
    </location>
    <ligand>
        <name>Zn(2+)</name>
        <dbReference type="ChEBI" id="CHEBI:29105"/>
        <label>2</label>
    </ligand>
</feature>
<feature type="binding site" evidence="7">
    <location>
        <position position="226"/>
    </location>
    <ligand>
        <name>Zn(2+)</name>
        <dbReference type="ChEBI" id="CHEBI:29105"/>
        <label>3</label>
    </ligand>
</feature>
<evidence type="ECO:0000256" key="6">
    <source>
        <dbReference type="ARBA" id="ARBA00023204"/>
    </source>
</evidence>
<feature type="binding site" evidence="7">
    <location>
        <position position="67"/>
    </location>
    <ligand>
        <name>Zn(2+)</name>
        <dbReference type="ChEBI" id="CHEBI:29105"/>
        <label>1</label>
    </ligand>
</feature>
<evidence type="ECO:0000259" key="8">
    <source>
        <dbReference type="Pfam" id="PF01261"/>
    </source>
</evidence>
<reference evidence="9" key="1">
    <citation type="submission" date="2019-12" db="EMBL/GenBank/DDBJ databases">
        <title>Microbes associate with the intestines of laboratory mice.</title>
        <authorList>
            <person name="Navarre W."/>
            <person name="Wong E."/>
        </authorList>
    </citation>
    <scope>NUCLEOTIDE SEQUENCE</scope>
    <source>
        <strain evidence="9">NM79_F5</strain>
    </source>
</reference>
<keyword evidence="3 7" id="KW-0227">DNA damage</keyword>
<evidence type="ECO:0000256" key="5">
    <source>
        <dbReference type="ARBA" id="ARBA00022833"/>
    </source>
</evidence>
<dbReference type="PROSITE" id="PS00730">
    <property type="entry name" value="AP_NUCLEASE_F2_2"/>
    <property type="match status" value="1"/>
</dbReference>
<feature type="binding site" evidence="7">
    <location>
        <position position="142"/>
    </location>
    <ligand>
        <name>Zn(2+)</name>
        <dbReference type="ChEBI" id="CHEBI:29105"/>
        <label>1</label>
    </ligand>
</feature>
<dbReference type="FunFam" id="3.20.20.150:FF:000001">
    <property type="entry name" value="Probable endonuclease 4"/>
    <property type="match status" value="1"/>
</dbReference>
<proteinExistence type="inferred from homology"/>
<feature type="binding site" evidence="7">
    <location>
        <position position="211"/>
    </location>
    <ligand>
        <name>Zn(2+)</name>
        <dbReference type="ChEBI" id="CHEBI:29105"/>
        <label>2</label>
    </ligand>
</feature>
<dbReference type="EMBL" id="WSRQ01000073">
    <property type="protein sequence ID" value="MVX66794.1"/>
    <property type="molecule type" value="Genomic_DNA"/>
</dbReference>
<dbReference type="SMART" id="SM00518">
    <property type="entry name" value="AP2Ec"/>
    <property type="match status" value="1"/>
</dbReference>
<comment type="catalytic activity">
    <reaction evidence="7">
        <text>Endonucleolytic cleavage to 5'-phosphooligonucleotide end-products.</text>
        <dbReference type="EC" id="3.1.21.2"/>
    </reaction>
</comment>
<feature type="binding site" evidence="7">
    <location>
        <position position="142"/>
    </location>
    <ligand>
        <name>Zn(2+)</name>
        <dbReference type="ChEBI" id="CHEBI:29105"/>
        <label>2</label>
    </ligand>
</feature>
<dbReference type="InterPro" id="IPR036237">
    <property type="entry name" value="Xyl_isomerase-like_sf"/>
</dbReference>
<sequence length="277" mass="31176">MLNIGCHLSASKGFANMGREAIKLGGNTFQFFTRNPRGSKAKDIDEKDVQEFLKLIQENNFATILAHAPYTLNACSADENTRNFTIEVMKDDLARMEYIPNNFYNFHPGSHVKQGVEMGIEYISGMLNSVLTENQTTTVLLETMAGKGTEVGRTFEELQEIIKRVKLSNKVGICLDTCHVYDAGYDIVSNLDNVLEQFDKVIGLNKLCAIHLNDSMNPFESHKDRHQKIGEGSIGLDAIINIINHPALRKLPFFLETPNELDGYAKEIKLLKENYLE</sequence>
<dbReference type="PANTHER" id="PTHR21445:SF0">
    <property type="entry name" value="APURINIC-APYRIMIDINIC ENDONUCLEASE"/>
    <property type="match status" value="1"/>
</dbReference>
<evidence type="ECO:0000256" key="3">
    <source>
        <dbReference type="ARBA" id="ARBA00022763"/>
    </source>
</evidence>